<dbReference type="EMBL" id="BOQT01000011">
    <property type="protein sequence ID" value="GIN21902.1"/>
    <property type="molecule type" value="Genomic_DNA"/>
</dbReference>
<dbReference type="PANTHER" id="PTHR33744">
    <property type="entry name" value="CARBOHYDRATE DIACID REGULATOR"/>
    <property type="match status" value="1"/>
</dbReference>
<dbReference type="PANTHER" id="PTHR33744:SF1">
    <property type="entry name" value="DNA-BINDING TRANSCRIPTIONAL ACTIVATOR ADER"/>
    <property type="match status" value="1"/>
</dbReference>
<reference evidence="3 4" key="1">
    <citation type="submission" date="2021-03" db="EMBL/GenBank/DDBJ databases">
        <title>Antimicrobial resistance genes in bacteria isolated from Japanese honey, and their potential for conferring macrolide and lincosamide resistance in the American foulbrood pathogen Paenibacillus larvae.</title>
        <authorList>
            <person name="Okamoto M."/>
            <person name="Kumagai M."/>
            <person name="Kanamori H."/>
            <person name="Takamatsu D."/>
        </authorList>
    </citation>
    <scope>NUCLEOTIDE SEQUENCE [LARGE SCALE GENOMIC DNA]</scope>
    <source>
        <strain evidence="3 4">J1TS3</strain>
    </source>
</reference>
<organism evidence="3 4">
    <name type="scientific">Siminovitchia fordii</name>
    <dbReference type="NCBI Taxonomy" id="254759"/>
    <lineage>
        <taxon>Bacteria</taxon>
        <taxon>Bacillati</taxon>
        <taxon>Bacillota</taxon>
        <taxon>Bacilli</taxon>
        <taxon>Bacillales</taxon>
        <taxon>Bacillaceae</taxon>
        <taxon>Siminovitchia</taxon>
    </lineage>
</organism>
<dbReference type="Pfam" id="PF13556">
    <property type="entry name" value="HTH_30"/>
    <property type="match status" value="1"/>
</dbReference>
<dbReference type="RefSeq" id="WP_212963485.1">
    <property type="nucleotide sequence ID" value="NZ_BOQT01000011.1"/>
</dbReference>
<feature type="domain" description="GAF" evidence="2">
    <location>
        <begin position="26"/>
        <end position="185"/>
    </location>
</feature>
<protein>
    <recommendedName>
        <fullName evidence="2">GAF domain-containing protein</fullName>
    </recommendedName>
</protein>
<accession>A0ABQ4K9K6</accession>
<evidence type="ECO:0000259" key="2">
    <source>
        <dbReference type="SMART" id="SM00065"/>
    </source>
</evidence>
<sequence length="542" mass="63312">MAHNMINIYKTNKLLEMNKILNQSLKLEEILHNVIVAAKELIDVSDVLLIYLYDNVENKLKFAKGEGVNQEKLKKVAFSPGESITGKVFIEKKPKLFTSEQEIDDYMGNMTEENYRHYYEGVKRRKIKSMFCVPIINKDRCLGVVAVNNYNQNGVFTKEDMQVIEVVAGQSAIAIDNAHVYSHLKEKNRLLKQSITIHNRFYQLIIEGRGIKKVISMLERMISSTAEFYTDVNLEDAANAFPIRRGDDILGALLLERPFQSFSEMDQIAIEQASLSIALELIKDNAIYEKEIHFREEVFNQLLEGKSGRDLQHALRYVKWDEDWIVQCIILEGKDQPLWEAERLVDKERFVKSIERITNSATLHSLIFTRAFQLIMILPKVKHTNINELINGIQALWKNEKDIFYGVGRETSIRDLSISYNEAIRSIGYAKQHNVRMVEYAKLGIERLLYEVDKEILDMFMNDKLQQLYILDESFIETLRIFIDLNKNHKKTAEILHIHTNTLYYRLKKIEEILQIEFNNEKDWIDLVIAFRLYVASNKKED</sequence>
<comment type="caution">
    <text evidence="3">The sequence shown here is derived from an EMBL/GenBank/DDBJ whole genome shotgun (WGS) entry which is preliminary data.</text>
</comment>
<dbReference type="SMART" id="SM00065">
    <property type="entry name" value="GAF"/>
    <property type="match status" value="1"/>
</dbReference>
<evidence type="ECO:0000313" key="3">
    <source>
        <dbReference type="EMBL" id="GIN21902.1"/>
    </source>
</evidence>
<dbReference type="InterPro" id="IPR041522">
    <property type="entry name" value="CdaR_GGDEF"/>
</dbReference>
<dbReference type="SUPFAM" id="SSF55781">
    <property type="entry name" value="GAF domain-like"/>
    <property type="match status" value="1"/>
</dbReference>
<dbReference type="Pfam" id="PF01590">
    <property type="entry name" value="GAF"/>
    <property type="match status" value="1"/>
</dbReference>
<dbReference type="Proteomes" id="UP000680279">
    <property type="component" value="Unassembled WGS sequence"/>
</dbReference>
<evidence type="ECO:0000313" key="4">
    <source>
        <dbReference type="Proteomes" id="UP000680279"/>
    </source>
</evidence>
<evidence type="ECO:0000256" key="1">
    <source>
        <dbReference type="ARBA" id="ARBA00006754"/>
    </source>
</evidence>
<dbReference type="Gene3D" id="3.30.450.40">
    <property type="match status" value="2"/>
</dbReference>
<dbReference type="InterPro" id="IPR051448">
    <property type="entry name" value="CdaR-like_regulators"/>
</dbReference>
<proteinExistence type="inferred from homology"/>
<dbReference type="InterPro" id="IPR003018">
    <property type="entry name" value="GAF"/>
</dbReference>
<comment type="similarity">
    <text evidence="1">Belongs to the CdaR family.</text>
</comment>
<dbReference type="InterPro" id="IPR029016">
    <property type="entry name" value="GAF-like_dom_sf"/>
</dbReference>
<dbReference type="InterPro" id="IPR042070">
    <property type="entry name" value="PucR_C-HTH_sf"/>
</dbReference>
<dbReference type="Gene3D" id="1.10.10.2840">
    <property type="entry name" value="PucR C-terminal helix-turn-helix domain"/>
    <property type="match status" value="1"/>
</dbReference>
<dbReference type="Pfam" id="PF17853">
    <property type="entry name" value="GGDEF_2"/>
    <property type="match status" value="1"/>
</dbReference>
<name>A0ABQ4K9K6_9BACI</name>
<gene>
    <name evidence="3" type="ORF">J1TS3_30360</name>
</gene>
<keyword evidence="4" id="KW-1185">Reference proteome</keyword>
<dbReference type="InterPro" id="IPR025736">
    <property type="entry name" value="PucR_C-HTH_dom"/>
</dbReference>